<dbReference type="AlphaFoldDB" id="J3MJT6"/>
<evidence type="ECO:0000313" key="2">
    <source>
        <dbReference type="EnsemblPlants" id="OB07G16680.1"/>
    </source>
</evidence>
<feature type="region of interest" description="Disordered" evidence="1">
    <location>
        <begin position="74"/>
        <end position="122"/>
    </location>
</feature>
<dbReference type="EnsemblPlants" id="OB07G16680.1">
    <property type="protein sequence ID" value="OB07G16680.1"/>
    <property type="gene ID" value="OB07G16680"/>
</dbReference>
<dbReference type="Gramene" id="OB07G16680.1">
    <property type="protein sequence ID" value="OB07G16680.1"/>
    <property type="gene ID" value="OB07G16680"/>
</dbReference>
<proteinExistence type="predicted"/>
<organism evidence="2">
    <name type="scientific">Oryza brachyantha</name>
    <name type="common">malo sina</name>
    <dbReference type="NCBI Taxonomy" id="4533"/>
    <lineage>
        <taxon>Eukaryota</taxon>
        <taxon>Viridiplantae</taxon>
        <taxon>Streptophyta</taxon>
        <taxon>Embryophyta</taxon>
        <taxon>Tracheophyta</taxon>
        <taxon>Spermatophyta</taxon>
        <taxon>Magnoliopsida</taxon>
        <taxon>Liliopsida</taxon>
        <taxon>Poales</taxon>
        <taxon>Poaceae</taxon>
        <taxon>BOP clade</taxon>
        <taxon>Oryzoideae</taxon>
        <taxon>Oryzeae</taxon>
        <taxon>Oryzinae</taxon>
        <taxon>Oryza</taxon>
    </lineage>
</organism>
<evidence type="ECO:0000313" key="3">
    <source>
        <dbReference type="Proteomes" id="UP000006038"/>
    </source>
</evidence>
<protein>
    <submittedName>
        <fullName evidence="2">Uncharacterized protein</fullName>
    </submittedName>
</protein>
<dbReference type="HOGENOM" id="CLU_109135_0_0_1"/>
<reference evidence="2" key="2">
    <citation type="submission" date="2013-04" db="UniProtKB">
        <authorList>
            <consortium name="EnsemblPlants"/>
        </authorList>
    </citation>
    <scope>IDENTIFICATION</scope>
</reference>
<reference evidence="2" key="1">
    <citation type="journal article" date="2013" name="Nat. Commun.">
        <title>Whole-genome sequencing of Oryza brachyantha reveals mechanisms underlying Oryza genome evolution.</title>
        <authorList>
            <person name="Chen J."/>
            <person name="Huang Q."/>
            <person name="Gao D."/>
            <person name="Wang J."/>
            <person name="Lang Y."/>
            <person name="Liu T."/>
            <person name="Li B."/>
            <person name="Bai Z."/>
            <person name="Luis Goicoechea J."/>
            <person name="Liang C."/>
            <person name="Chen C."/>
            <person name="Zhang W."/>
            <person name="Sun S."/>
            <person name="Liao Y."/>
            <person name="Zhang X."/>
            <person name="Yang L."/>
            <person name="Song C."/>
            <person name="Wang M."/>
            <person name="Shi J."/>
            <person name="Liu G."/>
            <person name="Liu J."/>
            <person name="Zhou H."/>
            <person name="Zhou W."/>
            <person name="Yu Q."/>
            <person name="An N."/>
            <person name="Chen Y."/>
            <person name="Cai Q."/>
            <person name="Wang B."/>
            <person name="Liu B."/>
            <person name="Min J."/>
            <person name="Huang Y."/>
            <person name="Wu H."/>
            <person name="Li Z."/>
            <person name="Zhang Y."/>
            <person name="Yin Y."/>
            <person name="Song W."/>
            <person name="Jiang J."/>
            <person name="Jackson S.A."/>
            <person name="Wing R.A."/>
            <person name="Wang J."/>
            <person name="Chen M."/>
        </authorList>
    </citation>
    <scope>NUCLEOTIDE SEQUENCE [LARGE SCALE GENOMIC DNA]</scope>
    <source>
        <strain evidence="2">cv. IRGC 101232</strain>
    </source>
</reference>
<evidence type="ECO:0000256" key="1">
    <source>
        <dbReference type="SAM" id="MobiDB-lite"/>
    </source>
</evidence>
<dbReference type="OMA" id="IGGEMQH"/>
<accession>J3MJT6</accession>
<feature type="compositionally biased region" description="Gly residues" evidence="1">
    <location>
        <begin position="75"/>
        <end position="100"/>
    </location>
</feature>
<keyword evidence="3" id="KW-1185">Reference proteome</keyword>
<name>J3MJT6_ORYBR</name>
<dbReference type="Proteomes" id="UP000006038">
    <property type="component" value="Chromosome 7"/>
</dbReference>
<sequence length="141" mass="13853">MAPSATGPVTDRRLGLSLPPRRLLVAVALVSSVLALLPGGVHGAHALDDGKEARVAEVSSSRTTMAARWSVAVREGGGGHGGGGHAGGGHSGGTGHGSGHGRTEPAGHNTHRRSAAPGRDLCGPSSPMAAALLAAAALLRF</sequence>